<accession>A0AA41VUE1</accession>
<feature type="transmembrane region" description="Helical" evidence="11">
    <location>
        <begin position="138"/>
        <end position="161"/>
    </location>
</feature>
<evidence type="ECO:0000256" key="1">
    <source>
        <dbReference type="ARBA" id="ARBA00004651"/>
    </source>
</evidence>
<evidence type="ECO:0000256" key="11">
    <source>
        <dbReference type="RuleBase" id="RU910715"/>
    </source>
</evidence>
<keyword evidence="4" id="KW-1003">Cell membrane</keyword>
<evidence type="ECO:0000256" key="2">
    <source>
        <dbReference type="ARBA" id="ARBA00007809"/>
    </source>
</evidence>
<name>A0AA41VUE1_PAPNU</name>
<feature type="transmembrane region" description="Helical" evidence="11">
    <location>
        <begin position="6"/>
        <end position="34"/>
    </location>
</feature>
<sequence>MANINLIRTIIGIIGNCISCGLFLSPLPTFYNIYKNKSVGDYSPNPYLCTILNCLLWVYYGLPFVHAHSTLVITINGFGCVIEFIYVCIFFAYATFGAITKKGRGYMLLVLAVIAVFYTAVVLLLSLEPHSVKNRPKIIGIVCDIVNICMYAMPLDNLYMVITTKSSESLPKWLLLFNALNGGCWLTYGLLPFDIYLVVSNGLGFVLGIIQIIVWWWFNNPKPKNQVGDPKIAAKELSMV</sequence>
<feature type="transmembrane region" description="Helical" evidence="11">
    <location>
        <begin position="173"/>
        <end position="191"/>
    </location>
</feature>
<feature type="transmembrane region" description="Helical" evidence="11">
    <location>
        <begin position="197"/>
        <end position="218"/>
    </location>
</feature>
<dbReference type="EMBL" id="JAJJMA010293060">
    <property type="protein sequence ID" value="MCL7047455.1"/>
    <property type="molecule type" value="Genomic_DNA"/>
</dbReference>
<evidence type="ECO:0000256" key="5">
    <source>
        <dbReference type="ARBA" id="ARBA00022597"/>
    </source>
</evidence>
<evidence type="ECO:0000313" key="13">
    <source>
        <dbReference type="Proteomes" id="UP001177140"/>
    </source>
</evidence>
<comment type="similarity">
    <text evidence="2 11">Belongs to the SWEET sugar transporter family.</text>
</comment>
<evidence type="ECO:0000256" key="8">
    <source>
        <dbReference type="ARBA" id="ARBA00022989"/>
    </source>
</evidence>
<dbReference type="Gene3D" id="1.20.1280.290">
    <property type="match status" value="2"/>
</dbReference>
<comment type="function">
    <text evidence="11">Mediates both low-affinity uptake and efflux of sugar across the membrane.</text>
</comment>
<keyword evidence="3 11" id="KW-0813">Transport</keyword>
<keyword evidence="5 11" id="KW-0762">Sugar transport</keyword>
<comment type="function">
    <text evidence="10">Mediates both low-affinity uptake and efflux of sugar across the plasma membrane.</text>
</comment>
<dbReference type="AlphaFoldDB" id="A0AA41VUE1"/>
<comment type="subcellular location">
    <subcellularLocation>
        <location evidence="1 11">Cell membrane</location>
        <topology evidence="1 11">Multi-pass membrane protein</topology>
    </subcellularLocation>
</comment>
<dbReference type="InterPro" id="IPR047664">
    <property type="entry name" value="SWEET"/>
</dbReference>
<evidence type="ECO:0000256" key="10">
    <source>
        <dbReference type="ARBA" id="ARBA00037238"/>
    </source>
</evidence>
<dbReference type="FunFam" id="1.20.1280.290:FF:000002">
    <property type="entry name" value="Bidirectional sugar transporter SWEET"/>
    <property type="match status" value="1"/>
</dbReference>
<dbReference type="Pfam" id="PF03083">
    <property type="entry name" value="MtN3_slv"/>
    <property type="match status" value="2"/>
</dbReference>
<dbReference type="GO" id="GO:0005886">
    <property type="term" value="C:plasma membrane"/>
    <property type="evidence" value="ECO:0007669"/>
    <property type="project" value="UniProtKB-SubCell"/>
</dbReference>
<dbReference type="GO" id="GO:0051119">
    <property type="term" value="F:sugar transmembrane transporter activity"/>
    <property type="evidence" value="ECO:0007669"/>
    <property type="project" value="InterPro"/>
</dbReference>
<dbReference type="Proteomes" id="UP001177140">
    <property type="component" value="Unassembled WGS sequence"/>
</dbReference>
<evidence type="ECO:0000313" key="12">
    <source>
        <dbReference type="EMBL" id="MCL7047455.1"/>
    </source>
</evidence>
<keyword evidence="8 11" id="KW-1133">Transmembrane helix</keyword>
<dbReference type="InterPro" id="IPR004316">
    <property type="entry name" value="SWEET_rpt"/>
</dbReference>
<protein>
    <recommendedName>
        <fullName evidence="11">Bidirectional sugar transporter SWEET</fullName>
    </recommendedName>
</protein>
<keyword evidence="7" id="KW-0677">Repeat</keyword>
<keyword evidence="13" id="KW-1185">Reference proteome</keyword>
<organism evidence="12 13">
    <name type="scientific">Papaver nudicaule</name>
    <name type="common">Iceland poppy</name>
    <dbReference type="NCBI Taxonomy" id="74823"/>
    <lineage>
        <taxon>Eukaryota</taxon>
        <taxon>Viridiplantae</taxon>
        <taxon>Streptophyta</taxon>
        <taxon>Embryophyta</taxon>
        <taxon>Tracheophyta</taxon>
        <taxon>Spermatophyta</taxon>
        <taxon>Magnoliopsida</taxon>
        <taxon>Ranunculales</taxon>
        <taxon>Papaveraceae</taxon>
        <taxon>Papaveroideae</taxon>
        <taxon>Papaver</taxon>
    </lineage>
</organism>
<reference evidence="12" key="1">
    <citation type="submission" date="2022-03" db="EMBL/GenBank/DDBJ databases">
        <title>A functionally conserved STORR gene fusion in Papaver species that diverged 16.8 million years ago.</title>
        <authorList>
            <person name="Catania T."/>
        </authorList>
    </citation>
    <scope>NUCLEOTIDE SEQUENCE</scope>
    <source>
        <strain evidence="12">S-191538</strain>
    </source>
</reference>
<feature type="transmembrane region" description="Helical" evidence="11">
    <location>
        <begin position="71"/>
        <end position="94"/>
    </location>
</feature>
<keyword evidence="9 11" id="KW-0472">Membrane</keyword>
<comment type="caution">
    <text evidence="12">The sequence shown here is derived from an EMBL/GenBank/DDBJ whole genome shotgun (WGS) entry which is preliminary data.</text>
</comment>
<dbReference type="PANTHER" id="PTHR10791">
    <property type="entry name" value="RAG1-ACTIVATING PROTEIN 1"/>
    <property type="match status" value="1"/>
</dbReference>
<evidence type="ECO:0000256" key="7">
    <source>
        <dbReference type="ARBA" id="ARBA00022737"/>
    </source>
</evidence>
<feature type="transmembrane region" description="Helical" evidence="11">
    <location>
        <begin position="106"/>
        <end position="126"/>
    </location>
</feature>
<proteinExistence type="inferred from homology"/>
<evidence type="ECO:0000256" key="6">
    <source>
        <dbReference type="ARBA" id="ARBA00022692"/>
    </source>
</evidence>
<keyword evidence="6 11" id="KW-0812">Transmembrane</keyword>
<evidence type="ECO:0000256" key="3">
    <source>
        <dbReference type="ARBA" id="ARBA00022448"/>
    </source>
</evidence>
<evidence type="ECO:0000256" key="4">
    <source>
        <dbReference type="ARBA" id="ARBA00022475"/>
    </source>
</evidence>
<dbReference type="PANTHER" id="PTHR10791:SF30">
    <property type="entry name" value="SUGAR TRANSPORTER SWEET1"/>
    <property type="match status" value="1"/>
</dbReference>
<evidence type="ECO:0000256" key="9">
    <source>
        <dbReference type="ARBA" id="ARBA00023136"/>
    </source>
</evidence>
<dbReference type="FunFam" id="1.20.1280.290:FF:000001">
    <property type="entry name" value="Bidirectional sugar transporter SWEET"/>
    <property type="match status" value="1"/>
</dbReference>
<feature type="transmembrane region" description="Helical" evidence="11">
    <location>
        <begin position="46"/>
        <end position="65"/>
    </location>
</feature>
<gene>
    <name evidence="12" type="ORF">MKW94_019058</name>
</gene>